<dbReference type="Proteomes" id="UP000008141">
    <property type="component" value="Unassembled WGS sequence"/>
</dbReference>
<dbReference type="OMA" id="YQLGYAQ"/>
<dbReference type="PANTHER" id="PTHR28532">
    <property type="entry name" value="GEO13458P1"/>
    <property type="match status" value="1"/>
</dbReference>
<feature type="region of interest" description="Disordered" evidence="2">
    <location>
        <begin position="116"/>
        <end position="135"/>
    </location>
</feature>
<dbReference type="STRING" id="554065.E1ZAP8"/>
<sequence>MADLFDSALNLEEQHIREGYEEGARDGRRSGFAEGKALGVEKGFDVGHEVGYYAGCCQLWRQLQARDPQLFSRRIDKGMAALEEMVAGFPLSSPQDERLQELMDGMRGKFKALEAYSPAEQQGDGGGASATSLQF</sequence>
<dbReference type="InterPro" id="IPR019191">
    <property type="entry name" value="Essential_protein_Yae1_N"/>
</dbReference>
<dbReference type="AlphaFoldDB" id="E1ZAP8"/>
<dbReference type="GeneID" id="17356437"/>
<feature type="domain" description="Essential protein Yae1 N-terminal" evidence="3">
    <location>
        <begin position="19"/>
        <end position="57"/>
    </location>
</feature>
<dbReference type="InParanoid" id="E1ZAP8"/>
<gene>
    <name evidence="4" type="ORF">CHLNCDRAFT_143903</name>
</gene>
<dbReference type="EMBL" id="GL433840">
    <property type="protein sequence ID" value="EFN57097.1"/>
    <property type="molecule type" value="Genomic_DNA"/>
</dbReference>
<evidence type="ECO:0000313" key="5">
    <source>
        <dbReference type="Proteomes" id="UP000008141"/>
    </source>
</evidence>
<evidence type="ECO:0000313" key="4">
    <source>
        <dbReference type="EMBL" id="EFN57097.1"/>
    </source>
</evidence>
<evidence type="ECO:0000256" key="2">
    <source>
        <dbReference type="SAM" id="MobiDB-lite"/>
    </source>
</evidence>
<dbReference type="InterPro" id="IPR052436">
    <property type="entry name" value="LTO1_adapter"/>
</dbReference>
<organism evidence="5">
    <name type="scientific">Chlorella variabilis</name>
    <name type="common">Green alga</name>
    <dbReference type="NCBI Taxonomy" id="554065"/>
    <lineage>
        <taxon>Eukaryota</taxon>
        <taxon>Viridiplantae</taxon>
        <taxon>Chlorophyta</taxon>
        <taxon>core chlorophytes</taxon>
        <taxon>Trebouxiophyceae</taxon>
        <taxon>Chlorellales</taxon>
        <taxon>Chlorellaceae</taxon>
        <taxon>Chlorella clade</taxon>
        <taxon>Chlorella</taxon>
    </lineage>
</organism>
<comment type="similarity">
    <text evidence="1">Belongs to the LTO1 family.</text>
</comment>
<accession>E1ZAP8</accession>
<evidence type="ECO:0000256" key="1">
    <source>
        <dbReference type="ARBA" id="ARBA00038090"/>
    </source>
</evidence>
<protein>
    <recommendedName>
        <fullName evidence="3">Essential protein Yae1 N-terminal domain-containing protein</fullName>
    </recommendedName>
</protein>
<reference evidence="4 5" key="1">
    <citation type="journal article" date="2010" name="Plant Cell">
        <title>The Chlorella variabilis NC64A genome reveals adaptation to photosymbiosis, coevolution with viruses, and cryptic sex.</title>
        <authorList>
            <person name="Blanc G."/>
            <person name="Duncan G."/>
            <person name="Agarkova I."/>
            <person name="Borodovsky M."/>
            <person name="Gurnon J."/>
            <person name="Kuo A."/>
            <person name="Lindquist E."/>
            <person name="Lucas S."/>
            <person name="Pangilinan J."/>
            <person name="Polle J."/>
            <person name="Salamov A."/>
            <person name="Terry A."/>
            <person name="Yamada T."/>
            <person name="Dunigan D.D."/>
            <person name="Grigoriev I.V."/>
            <person name="Claverie J.M."/>
            <person name="Van Etten J.L."/>
        </authorList>
    </citation>
    <scope>NUCLEOTIDE SEQUENCE [LARGE SCALE GENOMIC DNA]</scope>
    <source>
        <strain evidence="4 5">NC64A</strain>
    </source>
</reference>
<dbReference type="OrthoDB" id="48036at2759"/>
<dbReference type="eggNOG" id="KOG4595">
    <property type="taxonomic scope" value="Eukaryota"/>
</dbReference>
<dbReference type="KEGG" id="cvr:CHLNCDRAFT_143903"/>
<dbReference type="PANTHER" id="PTHR28532:SF1">
    <property type="entry name" value="ORAL CANCER OVEREXPRESSED 1"/>
    <property type="match status" value="1"/>
</dbReference>
<keyword evidence="5" id="KW-1185">Reference proteome</keyword>
<name>E1ZAP8_CHLVA</name>
<dbReference type="Pfam" id="PF09811">
    <property type="entry name" value="Yae1_N"/>
    <property type="match status" value="1"/>
</dbReference>
<proteinExistence type="inferred from homology"/>
<dbReference type="RefSeq" id="XP_005849199.1">
    <property type="nucleotide sequence ID" value="XM_005849137.1"/>
</dbReference>
<evidence type="ECO:0000259" key="3">
    <source>
        <dbReference type="Pfam" id="PF09811"/>
    </source>
</evidence>